<dbReference type="GO" id="GO:0003924">
    <property type="term" value="F:GTPase activity"/>
    <property type="evidence" value="ECO:0007669"/>
    <property type="project" value="InterPro"/>
</dbReference>
<dbReference type="OrthoDB" id="9989112at2759"/>
<comment type="caution">
    <text evidence="3">The sequence shown here is derived from an EMBL/GenBank/DDBJ whole genome shotgun (WGS) entry which is preliminary data.</text>
</comment>
<dbReference type="SMART" id="SM00175">
    <property type="entry name" value="RAB"/>
    <property type="match status" value="1"/>
</dbReference>
<dbReference type="InterPro" id="IPR005225">
    <property type="entry name" value="Small_GTP-bd"/>
</dbReference>
<dbReference type="InterPro" id="IPR001806">
    <property type="entry name" value="Small_GTPase"/>
</dbReference>
<dbReference type="EMBL" id="BDSA01000001">
    <property type="protein sequence ID" value="GBE59200.1"/>
    <property type="molecule type" value="Genomic_DNA"/>
</dbReference>
<dbReference type="SMART" id="SM00177">
    <property type="entry name" value="ARF"/>
    <property type="match status" value="1"/>
</dbReference>
<dbReference type="Gene3D" id="3.40.50.300">
    <property type="entry name" value="P-loop containing nucleotide triphosphate hydrolases"/>
    <property type="match status" value="1"/>
</dbReference>
<dbReference type="InterPro" id="IPR027417">
    <property type="entry name" value="P-loop_NTPase"/>
</dbReference>
<evidence type="ECO:0000256" key="1">
    <source>
        <dbReference type="ARBA" id="ARBA00022741"/>
    </source>
</evidence>
<sequence length="279" mass="30893">MFKHVFDGTGVLPVHANTALIVSIAIRRRSRPQDYLQARRFVPPLGNLCWLKMAAESGSAIGSGGGSVSSQRIKIVLLGEQNTGKTSIVTRFVYDHFVPAYAATIGIDFLSKVVTVNGKTMRLQLWDTAGQERFRTLMPSYIRDSSAAIVVYDITSRESFDKVGDWIKDIKELRGDKAVIVLVGNKTDLLDKRKVSYDEGEEQAKKFGCLFCETSAKNGDNINDLFNPIATELLKNLEPVPVNDKLVDIDLKASNEEAPNNCADRTKNTYLTITKRCTG</sequence>
<dbReference type="PROSITE" id="PS51419">
    <property type="entry name" value="RAB"/>
    <property type="match status" value="1"/>
</dbReference>
<dbReference type="VEuPathDB" id="PiroplasmaDB:BOVATA_006930"/>
<dbReference type="PRINTS" id="PR00449">
    <property type="entry name" value="RASTRNSFRMNG"/>
</dbReference>
<dbReference type="RefSeq" id="XP_028865443.1">
    <property type="nucleotide sequence ID" value="XM_029009610.1"/>
</dbReference>
<evidence type="ECO:0000313" key="4">
    <source>
        <dbReference type="Proteomes" id="UP000236319"/>
    </source>
</evidence>
<dbReference type="SMART" id="SM00176">
    <property type="entry name" value="RAN"/>
    <property type="match status" value="1"/>
</dbReference>
<dbReference type="FunFam" id="3.40.50.300:FF:000823">
    <property type="entry name" value="Small GTPase RAB, putative"/>
    <property type="match status" value="1"/>
</dbReference>
<organism evidence="3 4">
    <name type="scientific">Babesia ovata</name>
    <dbReference type="NCBI Taxonomy" id="189622"/>
    <lineage>
        <taxon>Eukaryota</taxon>
        <taxon>Sar</taxon>
        <taxon>Alveolata</taxon>
        <taxon>Apicomplexa</taxon>
        <taxon>Aconoidasida</taxon>
        <taxon>Piroplasmida</taxon>
        <taxon>Babesiidae</taxon>
        <taxon>Babesia</taxon>
    </lineage>
</organism>
<dbReference type="PROSITE" id="PS51421">
    <property type="entry name" value="RAS"/>
    <property type="match status" value="1"/>
</dbReference>
<proteinExistence type="predicted"/>
<accession>A0A2H6K891</accession>
<dbReference type="SUPFAM" id="SSF52540">
    <property type="entry name" value="P-loop containing nucleoside triphosphate hydrolases"/>
    <property type="match status" value="1"/>
</dbReference>
<protein>
    <submittedName>
        <fullName evidence="3">Ras family protein</fullName>
    </submittedName>
</protein>
<evidence type="ECO:0000256" key="2">
    <source>
        <dbReference type="ARBA" id="ARBA00023134"/>
    </source>
</evidence>
<reference evidence="3 4" key="1">
    <citation type="journal article" date="2017" name="BMC Genomics">
        <title>Whole-genome assembly of Babesia ovata and comparative genomics between closely related pathogens.</title>
        <authorList>
            <person name="Yamagishi J."/>
            <person name="Asada M."/>
            <person name="Hakimi H."/>
            <person name="Tanaka T.Q."/>
            <person name="Sugimoto C."/>
            <person name="Kawazu S."/>
        </authorList>
    </citation>
    <scope>NUCLEOTIDE SEQUENCE [LARGE SCALE GENOMIC DNA]</scope>
    <source>
        <strain evidence="3 4">Miyake</strain>
    </source>
</reference>
<dbReference type="Proteomes" id="UP000236319">
    <property type="component" value="Unassembled WGS sequence"/>
</dbReference>
<name>A0A2H6K891_9APIC</name>
<dbReference type="PROSITE" id="PS51420">
    <property type="entry name" value="RHO"/>
    <property type="match status" value="1"/>
</dbReference>
<keyword evidence="4" id="KW-1185">Reference proteome</keyword>
<dbReference type="SMART" id="SM00174">
    <property type="entry name" value="RHO"/>
    <property type="match status" value="1"/>
</dbReference>
<dbReference type="InterPro" id="IPR050227">
    <property type="entry name" value="Rab"/>
</dbReference>
<dbReference type="CDD" id="cd01861">
    <property type="entry name" value="Rab6"/>
    <property type="match status" value="1"/>
</dbReference>
<dbReference type="AlphaFoldDB" id="A0A2H6K891"/>
<dbReference type="Pfam" id="PF00071">
    <property type="entry name" value="Ras"/>
    <property type="match status" value="1"/>
</dbReference>
<dbReference type="PANTHER" id="PTHR47977">
    <property type="entry name" value="RAS-RELATED PROTEIN RAB"/>
    <property type="match status" value="1"/>
</dbReference>
<keyword evidence="2" id="KW-0342">GTP-binding</keyword>
<dbReference type="GeneID" id="39872970"/>
<dbReference type="SMART" id="SM00173">
    <property type="entry name" value="RAS"/>
    <property type="match status" value="1"/>
</dbReference>
<evidence type="ECO:0000313" key="3">
    <source>
        <dbReference type="EMBL" id="GBE59200.1"/>
    </source>
</evidence>
<keyword evidence="1" id="KW-0547">Nucleotide-binding</keyword>
<dbReference type="NCBIfam" id="TIGR00231">
    <property type="entry name" value="small_GTP"/>
    <property type="match status" value="1"/>
</dbReference>
<dbReference type="GO" id="GO:0005525">
    <property type="term" value="F:GTP binding"/>
    <property type="evidence" value="ECO:0007669"/>
    <property type="project" value="UniProtKB-KW"/>
</dbReference>
<gene>
    <name evidence="3" type="ORF">BOVATA_006930</name>
</gene>